<proteinExistence type="predicted"/>
<sequence length="148" mass="15884">MTRKKLVLNFLVRCINTKAESKIIATSCITADAVKSNVTLGITGIILPFVWTLQLSSSWSYIGMALASCHGVYPVSGASPVVVDVLSFPEWHCAQFFSTLNDDGTIGVGSQRVQIGADYKTVTVQDYTAAGASGGVNKGFRFQPLYKV</sequence>
<reference evidence="1 2" key="1">
    <citation type="submission" date="2016-07" db="EMBL/GenBank/DDBJ databases">
        <title>Pervasive Adenine N6-methylation of Active Genes in Fungi.</title>
        <authorList>
            <consortium name="DOE Joint Genome Institute"/>
            <person name="Mondo S.J."/>
            <person name="Dannebaum R.O."/>
            <person name="Kuo R.C."/>
            <person name="Labutti K."/>
            <person name="Haridas S."/>
            <person name="Kuo A."/>
            <person name="Salamov A."/>
            <person name="Ahrendt S.R."/>
            <person name="Lipzen A."/>
            <person name="Sullivan W."/>
            <person name="Andreopoulos W.B."/>
            <person name="Clum A."/>
            <person name="Lindquist E."/>
            <person name="Daum C."/>
            <person name="Ramamoorthy G.K."/>
            <person name="Gryganskyi A."/>
            <person name="Culley D."/>
            <person name="Magnuson J.K."/>
            <person name="James T.Y."/>
            <person name="O'Malley M.A."/>
            <person name="Stajich J.E."/>
            <person name="Spatafora J.W."/>
            <person name="Visel A."/>
            <person name="Grigoriev I.V."/>
        </authorList>
    </citation>
    <scope>NUCLEOTIDE SEQUENCE [LARGE SCALE GENOMIC DNA]</scope>
    <source>
        <strain evidence="1 2">JEL800</strain>
    </source>
</reference>
<gene>
    <name evidence="1" type="ORF">BCR33DRAFT_416495</name>
</gene>
<evidence type="ECO:0000313" key="1">
    <source>
        <dbReference type="EMBL" id="ORY39026.1"/>
    </source>
</evidence>
<organism evidence="1 2">
    <name type="scientific">Rhizoclosmatium globosum</name>
    <dbReference type="NCBI Taxonomy" id="329046"/>
    <lineage>
        <taxon>Eukaryota</taxon>
        <taxon>Fungi</taxon>
        <taxon>Fungi incertae sedis</taxon>
        <taxon>Chytridiomycota</taxon>
        <taxon>Chytridiomycota incertae sedis</taxon>
        <taxon>Chytridiomycetes</taxon>
        <taxon>Chytridiales</taxon>
        <taxon>Chytriomycetaceae</taxon>
        <taxon>Rhizoclosmatium</taxon>
    </lineage>
</organism>
<comment type="caution">
    <text evidence="1">The sequence shown here is derived from an EMBL/GenBank/DDBJ whole genome shotgun (WGS) entry which is preliminary data.</text>
</comment>
<evidence type="ECO:0000313" key="2">
    <source>
        <dbReference type="Proteomes" id="UP000193642"/>
    </source>
</evidence>
<dbReference type="EMBL" id="MCGO01000041">
    <property type="protein sequence ID" value="ORY39026.1"/>
    <property type="molecule type" value="Genomic_DNA"/>
</dbReference>
<name>A0A1Y2BW96_9FUNG</name>
<dbReference type="AlphaFoldDB" id="A0A1Y2BW96"/>
<accession>A0A1Y2BW96</accession>
<dbReference type="Proteomes" id="UP000193642">
    <property type="component" value="Unassembled WGS sequence"/>
</dbReference>
<protein>
    <submittedName>
        <fullName evidence="1">Uncharacterized protein</fullName>
    </submittedName>
</protein>
<keyword evidence="2" id="KW-1185">Reference proteome</keyword>